<dbReference type="Proteomes" id="UP000095280">
    <property type="component" value="Unplaced"/>
</dbReference>
<dbReference type="AlphaFoldDB" id="A0A1I8JRZ4"/>
<feature type="compositionally biased region" description="Basic residues" evidence="1">
    <location>
        <begin position="532"/>
        <end position="543"/>
    </location>
</feature>
<accession>A0A1I8JRZ4</accession>
<feature type="region of interest" description="Disordered" evidence="1">
    <location>
        <begin position="1"/>
        <end position="27"/>
    </location>
</feature>
<dbReference type="InterPro" id="IPR036378">
    <property type="entry name" value="FAS1_dom_sf"/>
</dbReference>
<keyword evidence="2" id="KW-0472">Membrane</keyword>
<evidence type="ECO:0000313" key="3">
    <source>
        <dbReference type="Proteomes" id="UP000095280"/>
    </source>
</evidence>
<organism evidence="3 4">
    <name type="scientific">Macrostomum lignano</name>
    <dbReference type="NCBI Taxonomy" id="282301"/>
    <lineage>
        <taxon>Eukaryota</taxon>
        <taxon>Metazoa</taxon>
        <taxon>Spiralia</taxon>
        <taxon>Lophotrochozoa</taxon>
        <taxon>Platyhelminthes</taxon>
        <taxon>Rhabditophora</taxon>
        <taxon>Macrostomorpha</taxon>
        <taxon>Macrostomida</taxon>
        <taxon>Macrostomidae</taxon>
        <taxon>Macrostomum</taxon>
    </lineage>
</organism>
<evidence type="ECO:0000313" key="4">
    <source>
        <dbReference type="WBParaSite" id="snap_masked-unitig_8260-processed-gene-0.0-mRNA-1"/>
    </source>
</evidence>
<evidence type="ECO:0000256" key="2">
    <source>
        <dbReference type="SAM" id="Phobius"/>
    </source>
</evidence>
<dbReference type="WBParaSite" id="snap_masked-unitig_8260-processed-gene-0.0-mRNA-1">
    <property type="protein sequence ID" value="snap_masked-unitig_8260-processed-gene-0.0-mRNA-1"/>
    <property type="gene ID" value="snap_masked-unitig_8260-processed-gene-0.0"/>
</dbReference>
<sequence length="805" mass="88111">ASSAGAAALQPPCGAASRKIQHEQPPVAPAPPYMMAQLGNAPPPFRARCLRFEALLEEDLPVRTRKSKALICFPNQQTMAFAVRSLLLLLLLLLTSLVAAQRRLSEDEMKSVINLRRYRDYSPPSHECQYLVKPSDAYSGRGGGRHRQILPGVLRRPQFPICGGLTTPQVPTLPPDRRPAPVRASSPTAAPVFARFENINGRSNCSQRLLADRELPDWLAQLPGCAVWRLLRRLRSSSPQVEGVLMTGRPNNGTWTLLALVDEAFDDNDFLAFTSCSNGTLSKAYRRQTTAAPGRAGMSAPKEKIAEGSRGHRSLIYQQKCGELEASNATGSLDFRLEAWKHLIPGRKYIADLQREAVVPSMFKMDSGESYPLNSLSFQVSCVECSPIVEANHEAGNAVVHFIGKSILSRSPAVTLGGLLESRFPRFLVADAGAGAAAAAAVQLRRLLHGAGAQAQLDSLRALSGEQRSAALREHIVKGLWCTAGMIDRETQAGGHRIHGERQVCLLGELRPPGAVRSELQPESHGVQRCRRVRHHGGQRRPASRGCANPAQGRLRRPSHRRRLCGLEPENLSAGLVRECFLNFQEGDGYIVLLPTDEAFRTQHPGGCRISRQRRNSMRSAASPRPGGRARPHEPRPATHVQRVYRSLAGDLVADYLFVKNGVPKAFFMNAEVIHDTEGHAFENGHLYHVSEVLVPPGSPVWGRMVDDMYTEHASSTGSSRWGGAMATALLTLFLPTNGYHALINYCCRTWTPCGAHTADSVFYLAYLTEDGQSVDLTNLAGGRITVSREAGQYFAACGETAMRW</sequence>
<feature type="region of interest" description="Disordered" evidence="1">
    <location>
        <begin position="532"/>
        <end position="555"/>
    </location>
</feature>
<protein>
    <submittedName>
        <fullName evidence="4">WSC domain-containing protein</fullName>
    </submittedName>
</protein>
<proteinExistence type="predicted"/>
<dbReference type="SUPFAM" id="SSF82153">
    <property type="entry name" value="FAS1 domain"/>
    <property type="match status" value="1"/>
</dbReference>
<evidence type="ECO:0000256" key="1">
    <source>
        <dbReference type="SAM" id="MobiDB-lite"/>
    </source>
</evidence>
<feature type="region of interest" description="Disordered" evidence="1">
    <location>
        <begin position="604"/>
        <end position="639"/>
    </location>
</feature>
<feature type="region of interest" description="Disordered" evidence="1">
    <location>
        <begin position="165"/>
        <end position="185"/>
    </location>
</feature>
<keyword evidence="2" id="KW-0812">Transmembrane</keyword>
<reference evidence="4" key="1">
    <citation type="submission" date="2016-11" db="UniProtKB">
        <authorList>
            <consortium name="WormBaseParasite"/>
        </authorList>
    </citation>
    <scope>IDENTIFICATION</scope>
</reference>
<name>A0A1I8JRZ4_9PLAT</name>
<keyword evidence="2" id="KW-1133">Transmembrane helix</keyword>
<feature type="transmembrane region" description="Helical" evidence="2">
    <location>
        <begin position="81"/>
        <end position="100"/>
    </location>
</feature>
<keyword evidence="3" id="KW-1185">Reference proteome</keyword>